<protein>
    <submittedName>
        <fullName evidence="1">Zinc finger MYM-type protein 1-like</fullName>
    </submittedName>
</protein>
<accession>A0A6G0Z7E1</accession>
<gene>
    <name evidence="1" type="ORF">FWK35_00038564</name>
</gene>
<evidence type="ECO:0000313" key="1">
    <source>
        <dbReference type="EMBL" id="KAF0766447.1"/>
    </source>
</evidence>
<proteinExistence type="predicted"/>
<reference evidence="1 2" key="1">
    <citation type="submission" date="2019-08" db="EMBL/GenBank/DDBJ databases">
        <title>Whole genome of Aphis craccivora.</title>
        <authorList>
            <person name="Voronova N.V."/>
            <person name="Shulinski R.S."/>
            <person name="Bandarenka Y.V."/>
            <person name="Zhorov D.G."/>
            <person name="Warner D."/>
        </authorList>
    </citation>
    <scope>NUCLEOTIDE SEQUENCE [LARGE SCALE GENOMIC DNA]</scope>
    <source>
        <strain evidence="1">180601</strain>
        <tissue evidence="1">Whole Body</tissue>
    </source>
</reference>
<dbReference type="EMBL" id="VUJU01001191">
    <property type="protein sequence ID" value="KAF0766447.1"/>
    <property type="molecule type" value="Genomic_DNA"/>
</dbReference>
<dbReference type="Proteomes" id="UP000478052">
    <property type="component" value="Unassembled WGS sequence"/>
</dbReference>
<dbReference type="OrthoDB" id="10068424at2759"/>
<sequence length="33" mass="4060">MNQDRFTNLSIIFIERDLSNEWSNEQILDKFEI</sequence>
<name>A0A6G0Z7E1_APHCR</name>
<organism evidence="1 2">
    <name type="scientific">Aphis craccivora</name>
    <name type="common">Cowpea aphid</name>
    <dbReference type="NCBI Taxonomy" id="307492"/>
    <lineage>
        <taxon>Eukaryota</taxon>
        <taxon>Metazoa</taxon>
        <taxon>Ecdysozoa</taxon>
        <taxon>Arthropoda</taxon>
        <taxon>Hexapoda</taxon>
        <taxon>Insecta</taxon>
        <taxon>Pterygota</taxon>
        <taxon>Neoptera</taxon>
        <taxon>Paraneoptera</taxon>
        <taxon>Hemiptera</taxon>
        <taxon>Sternorrhyncha</taxon>
        <taxon>Aphidomorpha</taxon>
        <taxon>Aphidoidea</taxon>
        <taxon>Aphididae</taxon>
        <taxon>Aphidini</taxon>
        <taxon>Aphis</taxon>
        <taxon>Aphis</taxon>
    </lineage>
</organism>
<comment type="caution">
    <text evidence="1">The sequence shown here is derived from an EMBL/GenBank/DDBJ whole genome shotgun (WGS) entry which is preliminary data.</text>
</comment>
<keyword evidence="2" id="KW-1185">Reference proteome</keyword>
<evidence type="ECO:0000313" key="2">
    <source>
        <dbReference type="Proteomes" id="UP000478052"/>
    </source>
</evidence>
<dbReference type="AlphaFoldDB" id="A0A6G0Z7E1"/>